<dbReference type="GeneID" id="34565293"/>
<feature type="region of interest" description="Disordered" evidence="1">
    <location>
        <begin position="80"/>
        <end position="110"/>
    </location>
</feature>
<reference evidence="2 3" key="1">
    <citation type="submission" date="2016-09" db="EMBL/GenBank/DDBJ databases">
        <authorList>
            <person name="Capua I."/>
            <person name="De Benedictis P."/>
            <person name="Joannis T."/>
            <person name="Lombin L.H."/>
            <person name="Cattoli G."/>
        </authorList>
    </citation>
    <scope>NUCLEOTIDE SEQUENCE [LARGE SCALE GENOMIC DNA]</scope>
    <source>
        <strain evidence="2 3">IMI 309357</strain>
    </source>
</reference>
<evidence type="ECO:0000313" key="2">
    <source>
        <dbReference type="EMBL" id="OHE92513.1"/>
    </source>
</evidence>
<proteinExistence type="predicted"/>
<dbReference type="RefSeq" id="XP_022469682.1">
    <property type="nucleotide sequence ID" value="XM_022623783.1"/>
</dbReference>
<evidence type="ECO:0000256" key="1">
    <source>
        <dbReference type="SAM" id="MobiDB-lite"/>
    </source>
</evidence>
<dbReference type="EMBL" id="MJBS01000145">
    <property type="protein sequence ID" value="OHE92513.1"/>
    <property type="molecule type" value="Genomic_DNA"/>
</dbReference>
<gene>
    <name evidence="2" type="ORF">CORC01_12162</name>
</gene>
<keyword evidence="3" id="KW-1185">Reference proteome</keyword>
<evidence type="ECO:0000313" key="3">
    <source>
        <dbReference type="Proteomes" id="UP000176998"/>
    </source>
</evidence>
<feature type="compositionally biased region" description="Basic and acidic residues" evidence="1">
    <location>
        <begin position="80"/>
        <end position="95"/>
    </location>
</feature>
<comment type="caution">
    <text evidence="2">The sequence shown here is derived from an EMBL/GenBank/DDBJ whole genome shotgun (WGS) entry which is preliminary data.</text>
</comment>
<dbReference type="AlphaFoldDB" id="A0A1G4ATV2"/>
<accession>A0A1G4ATV2</accession>
<dbReference type="Proteomes" id="UP000176998">
    <property type="component" value="Unassembled WGS sequence"/>
</dbReference>
<name>A0A1G4ATV2_9PEZI</name>
<sequence length="145" mass="16057">MQHDTPSSLCTPPPSLPVTAASHAIPVLFDTLRNTLTWAWDGSAALRRQPSRRWSGGAENGVFLLNLRWGRQRASREISHVPRAGVAEREREQTGERQGLFRRRSSVSPGCTSSPLLFPVSLFGVRTMYLQACCVCVCCCCALKR</sequence>
<organism evidence="2 3">
    <name type="scientific">Colletotrichum orchidophilum</name>
    <dbReference type="NCBI Taxonomy" id="1209926"/>
    <lineage>
        <taxon>Eukaryota</taxon>
        <taxon>Fungi</taxon>
        <taxon>Dikarya</taxon>
        <taxon>Ascomycota</taxon>
        <taxon>Pezizomycotina</taxon>
        <taxon>Sordariomycetes</taxon>
        <taxon>Hypocreomycetidae</taxon>
        <taxon>Glomerellales</taxon>
        <taxon>Glomerellaceae</taxon>
        <taxon>Colletotrichum</taxon>
    </lineage>
</organism>
<protein>
    <submittedName>
        <fullName evidence="2">Uncharacterized protein</fullName>
    </submittedName>
</protein>